<reference evidence="1 2" key="1">
    <citation type="submission" date="2018-09" db="EMBL/GenBank/DDBJ databases">
        <title>Hymenobacter medium sp. nov., isolated from R2A medium.</title>
        <authorList>
            <person name="Yingchao G."/>
        </authorList>
    </citation>
    <scope>NUCLEOTIDE SEQUENCE [LARGE SCALE GENOMIC DNA]</scope>
    <source>
        <strain evidence="2">sh-6</strain>
    </source>
</reference>
<dbReference type="OrthoDB" id="886836at2"/>
<keyword evidence="2" id="KW-1185">Reference proteome</keyword>
<sequence length="164" mass="18257">MPGWATAQVVTDPGKATAARDSVVHAANTLRQELQSRTIGFKTKAPAAGKRRVVARGYAQPERLMATASASSGGRTTKQVLLWKHVRRIRRNGTTLDRFYGYQGKHPVLEETRHNGQLTYVRVTRYKWTPYVSLPTVAKQGWLSSSGYVRWGTETFIVPTAANN</sequence>
<dbReference type="EMBL" id="CP032317">
    <property type="protein sequence ID" value="AYA38006.1"/>
    <property type="molecule type" value="Genomic_DNA"/>
</dbReference>
<proteinExistence type="predicted"/>
<accession>A0A3B7RFK0</accession>
<evidence type="ECO:0000313" key="1">
    <source>
        <dbReference type="EMBL" id="AYA38006.1"/>
    </source>
</evidence>
<protein>
    <submittedName>
        <fullName evidence="1">Uncharacterized protein</fullName>
    </submittedName>
</protein>
<organism evidence="1 2">
    <name type="scientific">Hymenobacter oligotrophus</name>
    <dbReference type="NCBI Taxonomy" id="2319843"/>
    <lineage>
        <taxon>Bacteria</taxon>
        <taxon>Pseudomonadati</taxon>
        <taxon>Bacteroidota</taxon>
        <taxon>Cytophagia</taxon>
        <taxon>Cytophagales</taxon>
        <taxon>Hymenobacteraceae</taxon>
        <taxon>Hymenobacter</taxon>
    </lineage>
</organism>
<gene>
    <name evidence="1" type="ORF">D3Y59_13725</name>
</gene>
<evidence type="ECO:0000313" key="2">
    <source>
        <dbReference type="Proteomes" id="UP000262802"/>
    </source>
</evidence>
<dbReference type="Proteomes" id="UP000262802">
    <property type="component" value="Chromosome"/>
</dbReference>
<name>A0A3B7RFK0_9BACT</name>
<dbReference type="AlphaFoldDB" id="A0A3B7RFK0"/>
<dbReference type="KEGG" id="hyh:D3Y59_13725"/>